<dbReference type="PROSITE" id="PS51257">
    <property type="entry name" value="PROKAR_LIPOPROTEIN"/>
    <property type="match status" value="1"/>
</dbReference>
<gene>
    <name evidence="1" type="ORF">Q31a_39280</name>
</gene>
<evidence type="ECO:0000313" key="2">
    <source>
        <dbReference type="Proteomes" id="UP000318017"/>
    </source>
</evidence>
<keyword evidence="2" id="KW-1185">Reference proteome</keyword>
<evidence type="ECO:0000313" key="1">
    <source>
        <dbReference type="EMBL" id="QDV25602.1"/>
    </source>
</evidence>
<proteinExistence type="predicted"/>
<protein>
    <recommendedName>
        <fullName evidence="3">Methane oxygenase PmoA</fullName>
    </recommendedName>
</protein>
<reference evidence="1 2" key="1">
    <citation type="submission" date="2019-02" db="EMBL/GenBank/DDBJ databases">
        <title>Deep-cultivation of Planctomycetes and their phenomic and genomic characterization uncovers novel biology.</title>
        <authorList>
            <person name="Wiegand S."/>
            <person name="Jogler M."/>
            <person name="Boedeker C."/>
            <person name="Pinto D."/>
            <person name="Vollmers J."/>
            <person name="Rivas-Marin E."/>
            <person name="Kohn T."/>
            <person name="Peeters S.H."/>
            <person name="Heuer A."/>
            <person name="Rast P."/>
            <person name="Oberbeckmann S."/>
            <person name="Bunk B."/>
            <person name="Jeske O."/>
            <person name="Meyerdierks A."/>
            <person name="Storesund J.E."/>
            <person name="Kallscheuer N."/>
            <person name="Luecker S."/>
            <person name="Lage O.M."/>
            <person name="Pohl T."/>
            <person name="Merkel B.J."/>
            <person name="Hornburger P."/>
            <person name="Mueller R.-W."/>
            <person name="Bruemmer F."/>
            <person name="Labrenz M."/>
            <person name="Spormann A.M."/>
            <person name="Op den Camp H."/>
            <person name="Overmann J."/>
            <person name="Amann R."/>
            <person name="Jetten M.S.M."/>
            <person name="Mascher T."/>
            <person name="Medema M.H."/>
            <person name="Devos D.P."/>
            <person name="Kaster A.-K."/>
            <person name="Ovreas L."/>
            <person name="Rohde M."/>
            <person name="Galperin M.Y."/>
            <person name="Jogler C."/>
        </authorList>
    </citation>
    <scope>NUCLEOTIDE SEQUENCE [LARGE SCALE GENOMIC DNA]</scope>
    <source>
        <strain evidence="1 2">Q31a</strain>
    </source>
</reference>
<name>A0A518GAI4_9BACT</name>
<dbReference type="KEGG" id="ahel:Q31a_39280"/>
<dbReference type="EMBL" id="CP036298">
    <property type="protein sequence ID" value="QDV25602.1"/>
    <property type="molecule type" value="Genomic_DNA"/>
</dbReference>
<dbReference type="AlphaFoldDB" id="A0A518GAI4"/>
<dbReference type="Pfam" id="PF14100">
    <property type="entry name" value="DUF6807"/>
    <property type="match status" value="1"/>
</dbReference>
<accession>A0A518GAI4</accession>
<evidence type="ECO:0008006" key="3">
    <source>
        <dbReference type="Google" id="ProtNLM"/>
    </source>
</evidence>
<dbReference type="OrthoDB" id="242279at2"/>
<dbReference type="InterPro" id="IPR029475">
    <property type="entry name" value="DUF6807"/>
</dbReference>
<dbReference type="Proteomes" id="UP000318017">
    <property type="component" value="Chromosome"/>
</dbReference>
<sequence length="359" mass="39765">MRIFCSLDVGFLRLFHFGLGTVLIACSLNCVNAETAAAQSNQPAAAAATLPRCEVVPMDSHQVSFQIEGVERFRWNYGEDYPRPYFFPFRGPSGGLLTRMGHPGAPDHDHHQSIWFANHKVNGLNFWGNATGTTIRRKQWYAYTDGEQEASMASALGWYAADGSEVMHQDLIAAIIPLENDEYALEIQTTFKTPASGTPIELEQNNFGFLAIRVAKGVSSLFGEGTLSNSEGQVGEPEIFGKSARWMDYSGSVASSEGESRTVVTEGITCFDHPSNLHFPTPWHVRKDGWMGAAVSLESGTTILPDAPLRLRYLVYAHRGGYDHAQAEAVYQAFAHRPAWVLSKATKPHYQYEVRREAQ</sequence>
<organism evidence="1 2">
    <name type="scientific">Aureliella helgolandensis</name>
    <dbReference type="NCBI Taxonomy" id="2527968"/>
    <lineage>
        <taxon>Bacteria</taxon>
        <taxon>Pseudomonadati</taxon>
        <taxon>Planctomycetota</taxon>
        <taxon>Planctomycetia</taxon>
        <taxon>Pirellulales</taxon>
        <taxon>Pirellulaceae</taxon>
        <taxon>Aureliella</taxon>
    </lineage>
</organism>
<dbReference type="RefSeq" id="WP_145080900.1">
    <property type="nucleotide sequence ID" value="NZ_CP036298.1"/>
</dbReference>